<name>A0AAD1CFZ4_PHODP</name>
<comment type="subcellular location">
    <subcellularLocation>
        <location evidence="1">Cell inner membrane</location>
        <topology evidence="1">Multi-pass membrane protein</topology>
    </subcellularLocation>
</comment>
<evidence type="ECO:0000313" key="9">
    <source>
        <dbReference type="EMBL" id="BAX52841.1"/>
    </source>
</evidence>
<reference evidence="10" key="1">
    <citation type="submission" date="2017-05" db="EMBL/GenBank/DDBJ databases">
        <title>Whole genome sequence of fish pathogenic bacteria, Photobacterium damselae subsp. piscicida, strain 91-197, isolated from hybrid striped bass (Morone sp.) in USA.</title>
        <authorList>
            <person name="Teru Y."/>
            <person name="Hikima J."/>
            <person name="Kono T."/>
            <person name="Sakai M."/>
            <person name="Takano T."/>
            <person name="Hawke J.P."/>
            <person name="Takeyama H."/>
            <person name="Aoki T."/>
        </authorList>
    </citation>
    <scope>NUCLEOTIDE SEQUENCE [LARGE SCALE GENOMIC DNA]</scope>
    <source>
        <strain evidence="10">91-197</strain>
    </source>
</reference>
<evidence type="ECO:0000256" key="6">
    <source>
        <dbReference type="ARBA" id="ARBA00022989"/>
    </source>
</evidence>
<keyword evidence="5 8" id="KW-0812">Transmembrane</keyword>
<keyword evidence="6 8" id="KW-1133">Transmembrane helix</keyword>
<gene>
    <name evidence="9" type="ORF">PDPUS_1_01467</name>
</gene>
<evidence type="ECO:0000313" key="10">
    <source>
        <dbReference type="Proteomes" id="UP000218676"/>
    </source>
</evidence>
<feature type="transmembrane region" description="Helical" evidence="8">
    <location>
        <begin position="55"/>
        <end position="75"/>
    </location>
</feature>
<dbReference type="Proteomes" id="UP000218676">
    <property type="component" value="Chromosome 1"/>
</dbReference>
<evidence type="ECO:0000256" key="2">
    <source>
        <dbReference type="ARBA" id="ARBA00022448"/>
    </source>
</evidence>
<evidence type="ECO:0000256" key="3">
    <source>
        <dbReference type="ARBA" id="ARBA00022475"/>
    </source>
</evidence>
<dbReference type="EMBL" id="AP018045">
    <property type="protein sequence ID" value="BAX52841.1"/>
    <property type="molecule type" value="Genomic_DNA"/>
</dbReference>
<accession>A0AAD1CFZ4</accession>
<keyword evidence="4" id="KW-0997">Cell inner membrane</keyword>
<evidence type="ECO:0000256" key="5">
    <source>
        <dbReference type="ARBA" id="ARBA00022692"/>
    </source>
</evidence>
<keyword evidence="2" id="KW-0813">Transport</keyword>
<dbReference type="InterPro" id="IPR018227">
    <property type="entry name" value="Amino_acid_transport_2"/>
</dbReference>
<evidence type="ECO:0000256" key="8">
    <source>
        <dbReference type="SAM" id="Phobius"/>
    </source>
</evidence>
<evidence type="ECO:0000256" key="7">
    <source>
        <dbReference type="ARBA" id="ARBA00023136"/>
    </source>
</evidence>
<dbReference type="GO" id="GO:0005886">
    <property type="term" value="C:plasma membrane"/>
    <property type="evidence" value="ECO:0007669"/>
    <property type="project" value="UniProtKB-SubCell"/>
</dbReference>
<protein>
    <submittedName>
        <fullName evidence="9">Serine transporter</fullName>
    </submittedName>
</protein>
<dbReference type="PANTHER" id="PTHR35334">
    <property type="entry name" value="SERINE TRANSPORTER"/>
    <property type="match status" value="1"/>
</dbReference>
<sequence>MDTANNTTQNTSSNSKKLGWSKSDTVWVLGLYGTAVGADITEVIEEHFGAKMGQLITILYFFAIYPILLVYSVALTNTVESFMRHQLHMTPPARPILALVLILGLMAIVRLGE</sequence>
<evidence type="ECO:0000256" key="1">
    <source>
        <dbReference type="ARBA" id="ARBA00004429"/>
    </source>
</evidence>
<dbReference type="PANTHER" id="PTHR35334:SF2">
    <property type="entry name" value="SERINE TRANSPORTER SDAC"/>
    <property type="match status" value="1"/>
</dbReference>
<feature type="transmembrane region" description="Helical" evidence="8">
    <location>
        <begin position="95"/>
        <end position="112"/>
    </location>
</feature>
<dbReference type="GO" id="GO:0003333">
    <property type="term" value="P:amino acid transmembrane transport"/>
    <property type="evidence" value="ECO:0007669"/>
    <property type="project" value="InterPro"/>
</dbReference>
<dbReference type="AlphaFoldDB" id="A0AAD1CFZ4"/>
<proteinExistence type="predicted"/>
<organism evidence="9 10">
    <name type="scientific">Photobacterium damsela subsp. piscicida</name>
    <name type="common">Pasteurella piscicida</name>
    <dbReference type="NCBI Taxonomy" id="38294"/>
    <lineage>
        <taxon>Bacteria</taxon>
        <taxon>Pseudomonadati</taxon>
        <taxon>Pseudomonadota</taxon>
        <taxon>Gammaproteobacteria</taxon>
        <taxon>Vibrionales</taxon>
        <taxon>Vibrionaceae</taxon>
        <taxon>Photobacterium</taxon>
    </lineage>
</organism>
<keyword evidence="7 8" id="KW-0472">Membrane</keyword>
<evidence type="ECO:0000256" key="4">
    <source>
        <dbReference type="ARBA" id="ARBA00022519"/>
    </source>
</evidence>
<keyword evidence="3" id="KW-1003">Cell membrane</keyword>